<dbReference type="Pfam" id="PF00468">
    <property type="entry name" value="Ribosomal_L34"/>
    <property type="match status" value="1"/>
</dbReference>
<feature type="compositionally biased region" description="Polar residues" evidence="5">
    <location>
        <begin position="15"/>
        <end position="27"/>
    </location>
</feature>
<keyword evidence="2" id="KW-0689">Ribosomal protein</keyword>
<dbReference type="Gene3D" id="1.10.287.3980">
    <property type="match status" value="1"/>
</dbReference>
<accession>A0A8J4S1I0</accession>
<proteinExistence type="inferred from homology"/>
<dbReference type="InterPro" id="IPR000271">
    <property type="entry name" value="Ribosomal_bL34"/>
</dbReference>
<evidence type="ECO:0000256" key="1">
    <source>
        <dbReference type="ARBA" id="ARBA00010111"/>
    </source>
</evidence>
<comment type="similarity">
    <text evidence="1">Belongs to the bacterial ribosomal protein bL34 family.</text>
</comment>
<feature type="compositionally biased region" description="Low complexity" evidence="5">
    <location>
        <begin position="42"/>
        <end position="52"/>
    </location>
</feature>
<sequence length="143" mass="16147">MKITGKPQLPATFEASFSLNPSPNSDLQLHKPSTRPCRSIPHRATQTRSSQTTPPPHHRARPTQRIGLWFGVWLGGAGYVENLYMQGDVSSSNEQMILFPKRTFQPSTIQRKRNHGFFDHKATKGGRNVIARRIAKGRFRITA</sequence>
<evidence type="ECO:0000256" key="2">
    <source>
        <dbReference type="ARBA" id="ARBA00022980"/>
    </source>
</evidence>
<dbReference type="NCBIfam" id="TIGR01030">
    <property type="entry name" value="rpmH_bact"/>
    <property type="match status" value="1"/>
</dbReference>
<dbReference type="EMBL" id="JRKL02000017">
    <property type="protein sequence ID" value="KAF3976457.1"/>
    <property type="molecule type" value="Genomic_DNA"/>
</dbReference>
<evidence type="ECO:0000256" key="5">
    <source>
        <dbReference type="SAM" id="MobiDB-lite"/>
    </source>
</evidence>
<comment type="caution">
    <text evidence="6">The sequence shown here is derived from an EMBL/GenBank/DDBJ whole genome shotgun (WGS) entry which is preliminary data.</text>
</comment>
<name>A0A8J4S1I0_9ROSI</name>
<dbReference type="GO" id="GO:0005762">
    <property type="term" value="C:mitochondrial large ribosomal subunit"/>
    <property type="evidence" value="ECO:0007669"/>
    <property type="project" value="TreeGrafter"/>
</dbReference>
<keyword evidence="7" id="KW-1185">Reference proteome</keyword>
<dbReference type="AlphaFoldDB" id="A0A8J4S1I0"/>
<keyword evidence="3" id="KW-0687">Ribonucleoprotein</keyword>
<dbReference type="GO" id="GO:0003735">
    <property type="term" value="F:structural constituent of ribosome"/>
    <property type="evidence" value="ECO:0007669"/>
    <property type="project" value="InterPro"/>
</dbReference>
<evidence type="ECO:0000313" key="7">
    <source>
        <dbReference type="Proteomes" id="UP000737018"/>
    </source>
</evidence>
<feature type="region of interest" description="Disordered" evidence="5">
    <location>
        <begin position="1"/>
        <end position="63"/>
    </location>
</feature>
<evidence type="ECO:0000313" key="6">
    <source>
        <dbReference type="EMBL" id="KAF3976457.1"/>
    </source>
</evidence>
<dbReference type="GO" id="GO:0006412">
    <property type="term" value="P:translation"/>
    <property type="evidence" value="ECO:0007669"/>
    <property type="project" value="InterPro"/>
</dbReference>
<gene>
    <name evidence="6" type="ORF">CMV_000344</name>
</gene>
<reference evidence="6" key="1">
    <citation type="submission" date="2020-03" db="EMBL/GenBank/DDBJ databases">
        <title>Castanea mollissima Vanexum genome sequencing.</title>
        <authorList>
            <person name="Staton M."/>
        </authorList>
    </citation>
    <scope>NUCLEOTIDE SEQUENCE</scope>
    <source>
        <tissue evidence="6">Leaf</tissue>
    </source>
</reference>
<protein>
    <recommendedName>
        <fullName evidence="4">Large ribosomal subunit protein bL34m</fullName>
    </recommendedName>
</protein>
<dbReference type="Proteomes" id="UP000737018">
    <property type="component" value="Unassembled WGS sequence"/>
</dbReference>
<organism evidence="6 7">
    <name type="scientific">Castanea mollissima</name>
    <name type="common">Chinese chestnut</name>
    <dbReference type="NCBI Taxonomy" id="60419"/>
    <lineage>
        <taxon>Eukaryota</taxon>
        <taxon>Viridiplantae</taxon>
        <taxon>Streptophyta</taxon>
        <taxon>Embryophyta</taxon>
        <taxon>Tracheophyta</taxon>
        <taxon>Spermatophyta</taxon>
        <taxon>Magnoliopsida</taxon>
        <taxon>eudicotyledons</taxon>
        <taxon>Gunneridae</taxon>
        <taxon>Pentapetalae</taxon>
        <taxon>rosids</taxon>
        <taxon>fabids</taxon>
        <taxon>Fagales</taxon>
        <taxon>Fagaceae</taxon>
        <taxon>Castanea</taxon>
    </lineage>
</organism>
<dbReference type="OrthoDB" id="431691at2759"/>
<dbReference type="PANTHER" id="PTHR14503:SF12">
    <property type="entry name" value="RIBOSOMAL PROTEIN L34"/>
    <property type="match status" value="1"/>
</dbReference>
<evidence type="ECO:0000256" key="4">
    <source>
        <dbReference type="ARBA" id="ARBA00035274"/>
    </source>
</evidence>
<evidence type="ECO:0000256" key="3">
    <source>
        <dbReference type="ARBA" id="ARBA00023274"/>
    </source>
</evidence>
<dbReference type="FunFam" id="1.10.287.3980:FF:000001">
    <property type="entry name" value="Mitochondrial ribosomal protein L34"/>
    <property type="match status" value="1"/>
</dbReference>
<dbReference type="PANTHER" id="PTHR14503">
    <property type="entry name" value="MITOCHONDRIAL RIBOSOMAL PROTEIN 34 FAMILY MEMBER"/>
    <property type="match status" value="1"/>
</dbReference>